<gene>
    <name evidence="5" type="ORF">WICANDRAFT_85038</name>
</gene>
<dbReference type="GO" id="GO:0000447">
    <property type="term" value="P:endonucleolytic cleavage in ITS1 to separate SSU-rRNA from 5.8S rRNA and LSU-rRNA from tricistronic rRNA transcript (SSU-rRNA, 5.8S rRNA, LSU-rRNA)"/>
    <property type="evidence" value="ECO:0007669"/>
    <property type="project" value="EnsemblFungi"/>
</dbReference>
<dbReference type="Pfam" id="PF04615">
    <property type="entry name" value="Utp14"/>
    <property type="match status" value="1"/>
</dbReference>
<feature type="compositionally biased region" description="Acidic residues" evidence="4">
    <location>
        <begin position="98"/>
        <end position="107"/>
    </location>
</feature>
<dbReference type="PANTHER" id="PTHR14150:SF12">
    <property type="entry name" value="U3 SMALL NUCLEOLAR RNA-ASSOCIATED PROTEIN 14 HOMOLOG A"/>
    <property type="match status" value="1"/>
</dbReference>
<feature type="region of interest" description="Disordered" evidence="4">
    <location>
        <begin position="1"/>
        <end position="115"/>
    </location>
</feature>
<evidence type="ECO:0000256" key="4">
    <source>
        <dbReference type="SAM" id="MobiDB-lite"/>
    </source>
</evidence>
<dbReference type="GO" id="GO:0032040">
    <property type="term" value="C:small-subunit processome"/>
    <property type="evidence" value="ECO:0007669"/>
    <property type="project" value="EnsemblFungi"/>
</dbReference>
<comment type="subcellular location">
    <subcellularLocation>
        <location evidence="1">Nucleus</location>
        <location evidence="1">Nucleolus</location>
    </subcellularLocation>
</comment>
<dbReference type="InterPro" id="IPR006709">
    <property type="entry name" value="SSU_processome_Utp14"/>
</dbReference>
<evidence type="ECO:0000313" key="5">
    <source>
        <dbReference type="EMBL" id="ODQ59497.1"/>
    </source>
</evidence>
<feature type="compositionally biased region" description="Basic and acidic residues" evidence="4">
    <location>
        <begin position="591"/>
        <end position="615"/>
    </location>
</feature>
<sequence length="850" mass="98099">MSKRMQKMAQNAFEIAQQQERARNGDSDSSDDDGAIINPRKRFGNEDGEDNNSNSEFEDEELDSDEALGSDDDFDILNTKFSQTIRDKQKKIKKGEIEEGDDDEDEGCQSVDESQFLPLSAVWDLDDKDLIDSKDTKDVILDDNWQSESESEDETSDESEDEEEEFPFENQSGDEDEDEVELTNLKKQLTKKDKRTKSQYQDLHIQENELALPGGGNEITLADMLSVVDNDASKKAMLIDKEETEESGKSLAIPLPKRIQDRHERKAAYEISKDEVNKWKETVKQNRESEVLSFPMNKQIEHNAPSTFQETPALTDLEQKVNSVLNQSSLLDDKKESTFEEIATAKMSVEELRKRQNELRKMRELMFRNEREAKRIKKIKSRSYRRIKKKEMLKNKSLIEGEESDDDEHDSKRAQERMSLKHKNNSAWSRSMIKSGLSKDQEAREEMEEMLRRGESLKSKILDRDEDEDEFGDSNDLNLDKDVDYDSETEARENLGKTGVLNMAFMKNAEARERTRNEETKNNLRRLHENEDIEEFDESERNNAINVHINPGRRIYTPGSGKSNAEMKELSQTVLDEDEIDNSKNLTARLSKSDKKQDSLLNREAEKQKISTKENADEDESNPWLTVSNNVQKSRKIHVTDKESSKLEKNESKMSKQRKRKAKEIEEPEEIIDVNETLKIVDPHGDDSDAGSDVDASKIHMFKQQDLIKQAFAGDDVVEEFEAEKRQVIRDEGDQVEDLTLPGWGDWAGGKNKKPKKNKIVKRTKGVDFDKRKDKNLKNVIINEKVNKKNAKYQSSAVPFPFESREQYERSLRMPIGQEWTSRETHQRLTMPKVTIKSGVVIDPLKAPFK</sequence>
<feature type="compositionally biased region" description="Acidic residues" evidence="4">
    <location>
        <begin position="149"/>
        <end position="180"/>
    </location>
</feature>
<feature type="compositionally biased region" description="Basic and acidic residues" evidence="4">
    <location>
        <begin position="409"/>
        <end position="419"/>
    </location>
</feature>
<dbReference type="PANTHER" id="PTHR14150">
    <property type="entry name" value="U3 SMALL NUCLEOLAR RNA-ASSOCIATED PROTEIN 14"/>
    <property type="match status" value="1"/>
</dbReference>
<keyword evidence="3" id="KW-0539">Nucleus</keyword>
<evidence type="ECO:0000256" key="3">
    <source>
        <dbReference type="ARBA" id="ARBA00023242"/>
    </source>
</evidence>
<organism evidence="5 6">
    <name type="scientific">Wickerhamomyces anomalus (strain ATCC 58044 / CBS 1984 / NCYC 433 / NRRL Y-366-8)</name>
    <name type="common">Yeast</name>
    <name type="synonym">Hansenula anomala</name>
    <dbReference type="NCBI Taxonomy" id="683960"/>
    <lineage>
        <taxon>Eukaryota</taxon>
        <taxon>Fungi</taxon>
        <taxon>Dikarya</taxon>
        <taxon>Ascomycota</taxon>
        <taxon>Saccharomycotina</taxon>
        <taxon>Saccharomycetes</taxon>
        <taxon>Phaffomycetales</taxon>
        <taxon>Wickerhamomycetaceae</taxon>
        <taxon>Wickerhamomyces</taxon>
    </lineage>
</organism>
<feature type="compositionally biased region" description="Acidic residues" evidence="4">
    <location>
        <begin position="464"/>
        <end position="473"/>
    </location>
</feature>
<dbReference type="GO" id="GO:0000480">
    <property type="term" value="P:endonucleolytic cleavage in 5'-ETS of tricistronic rRNA transcript (SSU-rRNA, 5.8S rRNA, LSU-rRNA)"/>
    <property type="evidence" value="ECO:0007669"/>
    <property type="project" value="EnsemblFungi"/>
</dbReference>
<evidence type="ECO:0008006" key="7">
    <source>
        <dbReference type="Google" id="ProtNLM"/>
    </source>
</evidence>
<feature type="region of interest" description="Disordered" evidence="4">
    <location>
        <begin position="585"/>
        <end position="668"/>
    </location>
</feature>
<reference evidence="5 6" key="1">
    <citation type="journal article" date="2016" name="Proc. Natl. Acad. Sci. U.S.A.">
        <title>Comparative genomics of biotechnologically important yeasts.</title>
        <authorList>
            <person name="Riley R."/>
            <person name="Haridas S."/>
            <person name="Wolfe K.H."/>
            <person name="Lopes M.R."/>
            <person name="Hittinger C.T."/>
            <person name="Goeker M."/>
            <person name="Salamov A.A."/>
            <person name="Wisecaver J.H."/>
            <person name="Long T.M."/>
            <person name="Calvey C.H."/>
            <person name="Aerts A.L."/>
            <person name="Barry K.W."/>
            <person name="Choi C."/>
            <person name="Clum A."/>
            <person name="Coughlan A.Y."/>
            <person name="Deshpande S."/>
            <person name="Douglass A.P."/>
            <person name="Hanson S.J."/>
            <person name="Klenk H.-P."/>
            <person name="LaButti K.M."/>
            <person name="Lapidus A."/>
            <person name="Lindquist E.A."/>
            <person name="Lipzen A.M."/>
            <person name="Meier-Kolthoff J.P."/>
            <person name="Ohm R.A."/>
            <person name="Otillar R.P."/>
            <person name="Pangilinan J.L."/>
            <person name="Peng Y."/>
            <person name="Rokas A."/>
            <person name="Rosa C.A."/>
            <person name="Scheuner C."/>
            <person name="Sibirny A.A."/>
            <person name="Slot J.C."/>
            <person name="Stielow J.B."/>
            <person name="Sun H."/>
            <person name="Kurtzman C.P."/>
            <person name="Blackwell M."/>
            <person name="Grigoriev I.V."/>
            <person name="Jeffries T.W."/>
        </authorList>
    </citation>
    <scope>NUCLEOTIDE SEQUENCE [LARGE SCALE GENOMIC DNA]</scope>
    <source>
        <strain evidence="6">ATCC 58044 / CBS 1984 / NCYC 433 / NRRL Y-366-8</strain>
    </source>
</reference>
<proteinExistence type="predicted"/>
<feature type="compositionally biased region" description="Polar residues" evidence="4">
    <location>
        <begin position="623"/>
        <end position="632"/>
    </location>
</feature>
<protein>
    <recommendedName>
        <fullName evidence="7">U3 small nucleolar RNA-associated protein 14</fullName>
    </recommendedName>
</protein>
<evidence type="ECO:0000313" key="6">
    <source>
        <dbReference type="Proteomes" id="UP000094112"/>
    </source>
</evidence>
<name>A0A1E3P3N7_WICAA</name>
<dbReference type="STRING" id="683960.A0A1E3P3N7"/>
<feature type="region of interest" description="Disordered" evidence="4">
    <location>
        <begin position="133"/>
        <end position="180"/>
    </location>
</feature>
<dbReference type="AlphaFoldDB" id="A0A1E3P3N7"/>
<evidence type="ECO:0000256" key="2">
    <source>
        <dbReference type="ARBA" id="ARBA00022553"/>
    </source>
</evidence>
<dbReference type="RefSeq" id="XP_019038704.1">
    <property type="nucleotide sequence ID" value="XM_019185829.1"/>
</dbReference>
<feature type="compositionally biased region" description="Acidic residues" evidence="4">
    <location>
        <begin position="46"/>
        <end position="75"/>
    </location>
</feature>
<dbReference type="OrthoDB" id="277439at2759"/>
<feature type="compositionally biased region" description="Basic and acidic residues" evidence="4">
    <location>
        <begin position="638"/>
        <end position="654"/>
    </location>
</feature>
<dbReference type="GO" id="GO:0008047">
    <property type="term" value="F:enzyme activator activity"/>
    <property type="evidence" value="ECO:0007669"/>
    <property type="project" value="EnsemblFungi"/>
</dbReference>
<keyword evidence="6" id="KW-1185">Reference proteome</keyword>
<keyword evidence="2" id="KW-0597">Phosphoprotein</keyword>
<feature type="region of interest" description="Disordered" evidence="4">
    <location>
        <begin position="398"/>
        <end position="481"/>
    </location>
</feature>
<feature type="compositionally biased region" description="Basic and acidic residues" evidence="4">
    <location>
        <begin position="437"/>
        <end position="463"/>
    </location>
</feature>
<accession>A0A1E3P3N7</accession>
<evidence type="ECO:0000256" key="1">
    <source>
        <dbReference type="ARBA" id="ARBA00004604"/>
    </source>
</evidence>
<dbReference type="GO" id="GO:0000472">
    <property type="term" value="P:endonucleolytic cleavage to generate mature 5'-end of SSU-rRNA from (SSU-rRNA, 5.8S rRNA, LSU-rRNA)"/>
    <property type="evidence" value="ECO:0007669"/>
    <property type="project" value="EnsemblFungi"/>
</dbReference>
<dbReference type="GeneID" id="30203075"/>
<dbReference type="EMBL" id="KV454211">
    <property type="protein sequence ID" value="ODQ59497.1"/>
    <property type="molecule type" value="Genomic_DNA"/>
</dbReference>
<dbReference type="Proteomes" id="UP000094112">
    <property type="component" value="Unassembled WGS sequence"/>
</dbReference>